<dbReference type="SUPFAM" id="SSF54427">
    <property type="entry name" value="NTF2-like"/>
    <property type="match status" value="1"/>
</dbReference>
<gene>
    <name evidence="2" type="ORF">I6H06_04320</name>
    <name evidence="3" type="ORF">NFI99_00460</name>
</gene>
<dbReference type="Proteomes" id="UP001056386">
    <property type="component" value="Chromosome 2"/>
</dbReference>
<sequence length="182" mass="20174">MTPIPSLSLASLAERLSRLEAEREVRHAFTRYMALCDVPVRPLAGESLAALFTADAIWEGVGRHYEHAFGRHQGRAAIVAMLSRYLPPTPHFATNTHFVTAETIEVAHDARRATGRWIMMQASGYVDGRAELIGARLVVDFVPDADSPRWRIAHLRTERLFDAPWQVNPRAALPPADGSTPA</sequence>
<evidence type="ECO:0000259" key="1">
    <source>
        <dbReference type="Pfam" id="PF13577"/>
    </source>
</evidence>
<proteinExistence type="predicted"/>
<name>A0AAP9XZH7_BURGL</name>
<dbReference type="Proteomes" id="UP000594892">
    <property type="component" value="Chromosome 1"/>
</dbReference>
<protein>
    <submittedName>
        <fullName evidence="2">Nuclear transport factor 2 family protein</fullName>
    </submittedName>
</protein>
<dbReference type="GeneID" id="45693618"/>
<evidence type="ECO:0000313" key="4">
    <source>
        <dbReference type="Proteomes" id="UP000594892"/>
    </source>
</evidence>
<keyword evidence="5" id="KW-1185">Reference proteome</keyword>
<dbReference type="EMBL" id="CP099583">
    <property type="protein sequence ID" value="USS43002.1"/>
    <property type="molecule type" value="Genomic_DNA"/>
</dbReference>
<evidence type="ECO:0000313" key="2">
    <source>
        <dbReference type="EMBL" id="QPQ90959.1"/>
    </source>
</evidence>
<dbReference type="InterPro" id="IPR032710">
    <property type="entry name" value="NTF2-like_dom_sf"/>
</dbReference>
<dbReference type="Gene3D" id="3.10.450.50">
    <property type="match status" value="1"/>
</dbReference>
<feature type="domain" description="SnoaL-like" evidence="1">
    <location>
        <begin position="18"/>
        <end position="156"/>
    </location>
</feature>
<dbReference type="AlphaFoldDB" id="A0AAP9XZH7"/>
<dbReference type="EMBL" id="CP065600">
    <property type="protein sequence ID" value="QPQ90959.1"/>
    <property type="molecule type" value="Genomic_DNA"/>
</dbReference>
<evidence type="ECO:0000313" key="3">
    <source>
        <dbReference type="EMBL" id="USS43002.1"/>
    </source>
</evidence>
<reference evidence="3" key="2">
    <citation type="submission" date="2022-06" db="EMBL/GenBank/DDBJ databases">
        <title>Draft genome sequence of Burkholderia glumae strain GR20004 isolated from rice panicle showing bacterial panicle blight.</title>
        <authorList>
            <person name="Choi S.Y."/>
            <person name="Lee Y.H."/>
        </authorList>
    </citation>
    <scope>NUCLEOTIDE SEQUENCE</scope>
    <source>
        <strain evidence="3">GR20004</strain>
    </source>
</reference>
<evidence type="ECO:0000313" key="5">
    <source>
        <dbReference type="Proteomes" id="UP001056386"/>
    </source>
</evidence>
<accession>A0AAP9XZH7</accession>
<dbReference type="RefSeq" id="WP_012732987.1">
    <property type="nucleotide sequence ID" value="NZ_CP021075.1"/>
</dbReference>
<dbReference type="Pfam" id="PF13577">
    <property type="entry name" value="SnoaL_4"/>
    <property type="match status" value="1"/>
</dbReference>
<reference evidence="2 4" key="1">
    <citation type="submission" date="2020-12" db="EMBL/GenBank/DDBJ databases">
        <title>FDA dAtabase for Regulatory Grade micrObial Sequences (FDA-ARGOS): Supporting development and validation of Infectious Disease Dx tests.</title>
        <authorList>
            <person name="Minogue T."/>
            <person name="Wolcott M."/>
            <person name="Wasieloski L."/>
            <person name="Aguilar W."/>
            <person name="Moore D."/>
            <person name="Jaissle J."/>
            <person name="Tallon L."/>
            <person name="Sadzewicz L."/>
            <person name="Zhao X."/>
            <person name="Boylan J."/>
            <person name="Ott S."/>
            <person name="Bowen H."/>
            <person name="Vavikolanu K."/>
            <person name="Mehta A."/>
            <person name="Aluvathingal J."/>
            <person name="Nadendla S."/>
            <person name="Yan Y."/>
            <person name="Sichtig H."/>
        </authorList>
    </citation>
    <scope>NUCLEOTIDE SEQUENCE [LARGE SCALE GENOMIC DNA]</scope>
    <source>
        <strain evidence="2 4">FDAARGOS_949</strain>
    </source>
</reference>
<dbReference type="InterPro" id="IPR037401">
    <property type="entry name" value="SnoaL-like"/>
</dbReference>
<organism evidence="2 4">
    <name type="scientific">Burkholderia glumae</name>
    <name type="common">Pseudomonas glumae</name>
    <dbReference type="NCBI Taxonomy" id="337"/>
    <lineage>
        <taxon>Bacteria</taxon>
        <taxon>Pseudomonadati</taxon>
        <taxon>Pseudomonadota</taxon>
        <taxon>Betaproteobacteria</taxon>
        <taxon>Burkholderiales</taxon>
        <taxon>Burkholderiaceae</taxon>
        <taxon>Burkholderia</taxon>
    </lineage>
</organism>